<accession>A0A5C3PCB4</accession>
<sequence length="483" mass="54204">MDIRLELTPGYPPAAATTPPCFPPELIDEVIACAWPDTETLLSCALVCSGWLPAARYHLFRDVHLDSPHKYDTLVSLVRSGALNSYLLYVRSLNLADAEEAPDEEWKGKRRVQPLLTRTGRFRFFVHDFAGRLPNLAQLTLSGPGVEWSLIPPHPSAFLALSTFPSIGILELRNCRLPSFACLRRALTILPSLTKLTLSSVKWPRSTALLHLSHGAQRTARPILTSLSIIERAAIEDGFLAHSQGFNVRQFLAWLSSTPTSASLREFRFNINGAGPGDYLSYVRSASRMSSFRLAISTLHVTLFYHEICIVPASANAESQLLCLTQFPSLKSIDLTLELEFDCSWYLKVIPYLEAMKQLGVVRLHTLAILRVLIYDTHSEAATDALDVVDTLLEGEHFTELKAVIISVFYRHNGRESENEVRMVEAYAREALRTRLPRLTRRGVLQIHVFHLRWASDRLPPAYPVPSVDPMLTLGALRGSQRW</sequence>
<evidence type="ECO:0000313" key="2">
    <source>
        <dbReference type="Proteomes" id="UP000308197"/>
    </source>
</evidence>
<dbReference type="Proteomes" id="UP000308197">
    <property type="component" value="Unassembled WGS sequence"/>
</dbReference>
<protein>
    <recommendedName>
        <fullName evidence="3">F-box domain-containing protein</fullName>
    </recommendedName>
</protein>
<evidence type="ECO:0000313" key="1">
    <source>
        <dbReference type="EMBL" id="TFK85860.1"/>
    </source>
</evidence>
<keyword evidence="2" id="KW-1185">Reference proteome</keyword>
<dbReference type="InParanoid" id="A0A5C3PCB4"/>
<proteinExistence type="predicted"/>
<dbReference type="EMBL" id="ML211229">
    <property type="protein sequence ID" value="TFK85860.1"/>
    <property type="molecule type" value="Genomic_DNA"/>
</dbReference>
<organism evidence="1 2">
    <name type="scientific">Polyporus arcularius HHB13444</name>
    <dbReference type="NCBI Taxonomy" id="1314778"/>
    <lineage>
        <taxon>Eukaryota</taxon>
        <taxon>Fungi</taxon>
        <taxon>Dikarya</taxon>
        <taxon>Basidiomycota</taxon>
        <taxon>Agaricomycotina</taxon>
        <taxon>Agaricomycetes</taxon>
        <taxon>Polyporales</taxon>
        <taxon>Polyporaceae</taxon>
        <taxon>Polyporus</taxon>
    </lineage>
</organism>
<gene>
    <name evidence="1" type="ORF">K466DRAFT_174117</name>
</gene>
<evidence type="ECO:0008006" key="3">
    <source>
        <dbReference type="Google" id="ProtNLM"/>
    </source>
</evidence>
<dbReference type="AlphaFoldDB" id="A0A5C3PCB4"/>
<name>A0A5C3PCB4_9APHY</name>
<reference evidence="1 2" key="1">
    <citation type="journal article" date="2019" name="Nat. Ecol. Evol.">
        <title>Megaphylogeny resolves global patterns of mushroom evolution.</title>
        <authorList>
            <person name="Varga T."/>
            <person name="Krizsan K."/>
            <person name="Foldi C."/>
            <person name="Dima B."/>
            <person name="Sanchez-Garcia M."/>
            <person name="Sanchez-Ramirez S."/>
            <person name="Szollosi G.J."/>
            <person name="Szarkandi J.G."/>
            <person name="Papp V."/>
            <person name="Albert L."/>
            <person name="Andreopoulos W."/>
            <person name="Angelini C."/>
            <person name="Antonin V."/>
            <person name="Barry K.W."/>
            <person name="Bougher N.L."/>
            <person name="Buchanan P."/>
            <person name="Buyck B."/>
            <person name="Bense V."/>
            <person name="Catcheside P."/>
            <person name="Chovatia M."/>
            <person name="Cooper J."/>
            <person name="Damon W."/>
            <person name="Desjardin D."/>
            <person name="Finy P."/>
            <person name="Geml J."/>
            <person name="Haridas S."/>
            <person name="Hughes K."/>
            <person name="Justo A."/>
            <person name="Karasinski D."/>
            <person name="Kautmanova I."/>
            <person name="Kiss B."/>
            <person name="Kocsube S."/>
            <person name="Kotiranta H."/>
            <person name="LaButti K.M."/>
            <person name="Lechner B.E."/>
            <person name="Liimatainen K."/>
            <person name="Lipzen A."/>
            <person name="Lukacs Z."/>
            <person name="Mihaltcheva S."/>
            <person name="Morgado L.N."/>
            <person name="Niskanen T."/>
            <person name="Noordeloos M.E."/>
            <person name="Ohm R.A."/>
            <person name="Ortiz-Santana B."/>
            <person name="Ovrebo C."/>
            <person name="Racz N."/>
            <person name="Riley R."/>
            <person name="Savchenko A."/>
            <person name="Shiryaev A."/>
            <person name="Soop K."/>
            <person name="Spirin V."/>
            <person name="Szebenyi C."/>
            <person name="Tomsovsky M."/>
            <person name="Tulloss R.E."/>
            <person name="Uehling J."/>
            <person name="Grigoriev I.V."/>
            <person name="Vagvolgyi C."/>
            <person name="Papp T."/>
            <person name="Martin F.M."/>
            <person name="Miettinen O."/>
            <person name="Hibbett D.S."/>
            <person name="Nagy L.G."/>
        </authorList>
    </citation>
    <scope>NUCLEOTIDE SEQUENCE [LARGE SCALE GENOMIC DNA]</scope>
    <source>
        <strain evidence="1 2">HHB13444</strain>
    </source>
</reference>
<dbReference type="SUPFAM" id="SSF52047">
    <property type="entry name" value="RNI-like"/>
    <property type="match status" value="1"/>
</dbReference>